<feature type="compositionally biased region" description="Acidic residues" evidence="1">
    <location>
        <begin position="151"/>
        <end position="161"/>
    </location>
</feature>
<dbReference type="AlphaFoldDB" id="A0A8E2WDW2"/>
<proteinExistence type="predicted"/>
<evidence type="ECO:0000313" key="2">
    <source>
        <dbReference type="EMBL" id="PWJ92322.1"/>
    </source>
</evidence>
<organism evidence="2 3">
    <name type="scientific">Rhizobium loti</name>
    <name type="common">Mesorhizobium loti</name>
    <dbReference type="NCBI Taxonomy" id="381"/>
    <lineage>
        <taxon>Bacteria</taxon>
        <taxon>Pseudomonadati</taxon>
        <taxon>Pseudomonadota</taxon>
        <taxon>Alphaproteobacteria</taxon>
        <taxon>Hyphomicrobiales</taxon>
        <taxon>Phyllobacteriaceae</taxon>
        <taxon>Mesorhizobium</taxon>
    </lineage>
</organism>
<evidence type="ECO:0000313" key="3">
    <source>
        <dbReference type="Proteomes" id="UP000245631"/>
    </source>
</evidence>
<reference evidence="2 3" key="1">
    <citation type="submission" date="2018-05" db="EMBL/GenBank/DDBJ databases">
        <title>Genomic Encyclopedia of Type Strains, Phase IV (KMG-IV): sequencing the most valuable type-strain genomes for metagenomic binning, comparative biology and taxonomic classification.</title>
        <authorList>
            <person name="Goeker M."/>
        </authorList>
    </citation>
    <scope>NUCLEOTIDE SEQUENCE [LARGE SCALE GENOMIC DNA]</scope>
    <source>
        <strain evidence="2 3">DSM 2626</strain>
    </source>
</reference>
<gene>
    <name evidence="2" type="ORF">C8D77_10294</name>
</gene>
<name>A0A8E2WDW2_RHILI</name>
<comment type="caution">
    <text evidence="2">The sequence shown here is derived from an EMBL/GenBank/DDBJ whole genome shotgun (WGS) entry which is preliminary data.</text>
</comment>
<feature type="region of interest" description="Disordered" evidence="1">
    <location>
        <begin position="147"/>
        <end position="169"/>
    </location>
</feature>
<dbReference type="Proteomes" id="UP000245631">
    <property type="component" value="Unassembled WGS sequence"/>
</dbReference>
<protein>
    <submittedName>
        <fullName evidence="2">Uncharacterized protein</fullName>
    </submittedName>
</protein>
<accession>A0A8E2WDW2</accession>
<dbReference type="EMBL" id="QGGH01000002">
    <property type="protein sequence ID" value="PWJ92322.1"/>
    <property type="molecule type" value="Genomic_DNA"/>
</dbReference>
<evidence type="ECO:0000256" key="1">
    <source>
        <dbReference type="SAM" id="MobiDB-lite"/>
    </source>
</evidence>
<sequence length="282" mass="31778">MNLSDLALGFHLPDVDLGSLDYRELIHSKSDWSVVAGIILACREGNFEFLKDVHKVMQRNDGYLLWSACINIVGYAGTWESVVNLSQHLSANGGEAENAHFIAVLFGTSCDLRAVDKLLHIYMTTKELDTLNQIRADLSSLLEPTNGEVFDGIDDDGDGDDMPSRDGRERYSQVVRKRRDAVLATLPDSRPPVFEGQIYSVIATARRLLEQIEAEPEYGERFFRGKMIFEAATGTDCSGFFDELGRLRRIQASAVLEGFFDREDLNKYQVGQRYFFNYPIPS</sequence>